<reference evidence="9" key="1">
    <citation type="submission" date="2025-08" db="UniProtKB">
        <authorList>
            <consortium name="RefSeq"/>
        </authorList>
    </citation>
    <scope>IDENTIFICATION</scope>
    <source>
        <tissue evidence="9">Fruit stalk</tissue>
    </source>
</reference>
<evidence type="ECO:0000256" key="4">
    <source>
        <dbReference type="ARBA" id="ARBA00023163"/>
    </source>
</evidence>
<evidence type="ECO:0000256" key="1">
    <source>
        <dbReference type="ARBA" id="ARBA00004123"/>
    </source>
</evidence>
<dbReference type="GO" id="GO:0003677">
    <property type="term" value="F:DNA binding"/>
    <property type="evidence" value="ECO:0007669"/>
    <property type="project" value="UniProtKB-KW"/>
</dbReference>
<dbReference type="PROSITE" id="PS51005">
    <property type="entry name" value="NAC"/>
    <property type="match status" value="1"/>
</dbReference>
<dbReference type="AlphaFoldDB" id="A0A6P5YNL1"/>
<evidence type="ECO:0000256" key="5">
    <source>
        <dbReference type="ARBA" id="ARBA00023242"/>
    </source>
</evidence>
<dbReference type="Proteomes" id="UP000515121">
    <property type="component" value="Unplaced"/>
</dbReference>
<organism evidence="8 9">
    <name type="scientific">Durio zibethinus</name>
    <name type="common">Durian</name>
    <dbReference type="NCBI Taxonomy" id="66656"/>
    <lineage>
        <taxon>Eukaryota</taxon>
        <taxon>Viridiplantae</taxon>
        <taxon>Streptophyta</taxon>
        <taxon>Embryophyta</taxon>
        <taxon>Tracheophyta</taxon>
        <taxon>Spermatophyta</taxon>
        <taxon>Magnoliopsida</taxon>
        <taxon>eudicotyledons</taxon>
        <taxon>Gunneridae</taxon>
        <taxon>Pentapetalae</taxon>
        <taxon>rosids</taxon>
        <taxon>malvids</taxon>
        <taxon>Malvales</taxon>
        <taxon>Malvaceae</taxon>
        <taxon>Helicteroideae</taxon>
        <taxon>Durio</taxon>
    </lineage>
</organism>
<protein>
    <submittedName>
        <fullName evidence="9">Uncharacterized protein LOC111293394</fullName>
    </submittedName>
</protein>
<keyword evidence="5" id="KW-0539">Nucleus</keyword>
<dbReference type="GeneID" id="111293394"/>
<dbReference type="GO" id="GO:0099402">
    <property type="term" value="P:plant organ development"/>
    <property type="evidence" value="ECO:0007669"/>
    <property type="project" value="UniProtKB-ARBA"/>
</dbReference>
<keyword evidence="4" id="KW-0804">Transcription</keyword>
<dbReference type="InterPro" id="IPR036093">
    <property type="entry name" value="NAC_dom_sf"/>
</dbReference>
<evidence type="ECO:0000313" key="9">
    <source>
        <dbReference type="RefSeq" id="XP_022741875.1"/>
    </source>
</evidence>
<dbReference type="SUPFAM" id="SSF101941">
    <property type="entry name" value="NAC domain"/>
    <property type="match status" value="1"/>
</dbReference>
<feature type="region of interest" description="Disordered" evidence="6">
    <location>
        <begin position="656"/>
        <end position="675"/>
    </location>
</feature>
<dbReference type="PANTHER" id="PTHR31744:SF56">
    <property type="entry name" value="NAC DOMAIN-CONTAINING PROTEIN 94-RELATED"/>
    <property type="match status" value="1"/>
</dbReference>
<accession>A0A6P5YNL1</accession>
<sequence length="675" mass="74980">MVWATNNSDRFTGGSSEPIQGWLKWVVGSGYANLESVCLVSPKKALGGLWSRRNSVPCLHRPPCESPPAVVVGDRKMVRKLPKVVWHWVTQYGEDWEVFEVWFFFLRRNGGLSGVIEGVLRGEGFVGARGFSWGDLGGYRMAIGGLKGSWSGGWSGGWQGVGREADRGAATAPYQPLFVKEWKGVGGVVTSWLWGIVLGKQQWAFKEIGVGSSVWLGLILDKIGKGGSLNKGNQLMAFGKGLALKGRPKLVLGKASEGLKLGLYQGNGMEAFAFYIQFIQIFINLLPYSEERSKSNKDEKNDVDKVEDVMLPGFRFHPTDEGFYLKKKIQQTPLPIELIKQVDIYKHEPWDLPKPAASGEKEWYFYCPRDRKYRNSARPNRVTEAGFWKATGTDRPIYSSDGTECIGLKKSLVFYRGRAAKGIKTDWMMHEFRLPSLSDSTPPNKLLNKSLPANDAWAICKIFKKTNSMAQKALSHSWISSFPETTASDILHQGLPCTKLSQFSSENISCRTEMGSAIQLCSNSELQQVSNASFSAPDIPSYKSFNPTVHRPTSLPVSNGDLHYNFMFSRLDHMLLSPPLITDVSKASDSIDFGGQQHQYSGFLISLTQDMQGNTGVGESEEGTRKNSNATPEDNRWGTIQPIGFPFSLSPNLPWDSPQCPSEMSTTYSTDKCYT</sequence>
<dbReference type="GO" id="GO:0006355">
    <property type="term" value="P:regulation of DNA-templated transcription"/>
    <property type="evidence" value="ECO:0007669"/>
    <property type="project" value="InterPro"/>
</dbReference>
<dbReference type="InterPro" id="IPR003441">
    <property type="entry name" value="NAC-dom"/>
</dbReference>
<keyword evidence="2" id="KW-0805">Transcription regulation</keyword>
<feature type="domain" description="NAC" evidence="7">
    <location>
        <begin position="310"/>
        <end position="465"/>
    </location>
</feature>
<dbReference type="FunFam" id="2.170.150.80:FF:000007">
    <property type="entry name" value="NAC domain-containing protein 35"/>
    <property type="match status" value="1"/>
</dbReference>
<dbReference type="OrthoDB" id="1841925at2759"/>
<dbReference type="RefSeq" id="XP_022741875.1">
    <property type="nucleotide sequence ID" value="XM_022886140.1"/>
</dbReference>
<evidence type="ECO:0000256" key="2">
    <source>
        <dbReference type="ARBA" id="ARBA00023015"/>
    </source>
</evidence>
<feature type="compositionally biased region" description="Polar residues" evidence="6">
    <location>
        <begin position="659"/>
        <end position="675"/>
    </location>
</feature>
<keyword evidence="8" id="KW-1185">Reference proteome</keyword>
<gene>
    <name evidence="9" type="primary">LOC111293394</name>
</gene>
<comment type="subcellular location">
    <subcellularLocation>
        <location evidence="1">Nucleus</location>
    </subcellularLocation>
</comment>
<evidence type="ECO:0000256" key="6">
    <source>
        <dbReference type="SAM" id="MobiDB-lite"/>
    </source>
</evidence>
<dbReference type="KEGG" id="dzi:111293394"/>
<name>A0A6P5YNL1_DURZI</name>
<evidence type="ECO:0000256" key="3">
    <source>
        <dbReference type="ARBA" id="ARBA00023125"/>
    </source>
</evidence>
<dbReference type="Pfam" id="PF02365">
    <property type="entry name" value="NAM"/>
    <property type="match status" value="1"/>
</dbReference>
<dbReference type="Gene3D" id="2.170.150.80">
    <property type="entry name" value="NAC domain"/>
    <property type="match status" value="1"/>
</dbReference>
<evidence type="ECO:0000259" key="7">
    <source>
        <dbReference type="PROSITE" id="PS51005"/>
    </source>
</evidence>
<proteinExistence type="predicted"/>
<evidence type="ECO:0000313" key="8">
    <source>
        <dbReference type="Proteomes" id="UP000515121"/>
    </source>
</evidence>
<dbReference type="GO" id="GO:0005634">
    <property type="term" value="C:nucleus"/>
    <property type="evidence" value="ECO:0007669"/>
    <property type="project" value="UniProtKB-SubCell"/>
</dbReference>
<keyword evidence="3" id="KW-0238">DNA-binding</keyword>
<feature type="region of interest" description="Disordered" evidence="6">
    <location>
        <begin position="612"/>
        <end position="638"/>
    </location>
</feature>
<dbReference type="PANTHER" id="PTHR31744">
    <property type="entry name" value="PROTEIN CUP-SHAPED COTYLEDON 2-RELATED"/>
    <property type="match status" value="1"/>
</dbReference>